<gene>
    <name evidence="2" type="ORF">SDC9_08492</name>
</gene>
<feature type="transmembrane region" description="Helical" evidence="1">
    <location>
        <begin position="31"/>
        <end position="50"/>
    </location>
</feature>
<name>A0A644T9P5_9ZZZZ</name>
<comment type="caution">
    <text evidence="2">The sequence shown here is derived from an EMBL/GenBank/DDBJ whole genome shotgun (WGS) entry which is preliminary data.</text>
</comment>
<dbReference type="EMBL" id="VSSQ01000019">
    <property type="protein sequence ID" value="MPL62872.1"/>
    <property type="molecule type" value="Genomic_DNA"/>
</dbReference>
<reference evidence="2" key="1">
    <citation type="submission" date="2019-08" db="EMBL/GenBank/DDBJ databases">
        <authorList>
            <person name="Kucharzyk K."/>
            <person name="Murdoch R.W."/>
            <person name="Higgins S."/>
            <person name="Loffler F."/>
        </authorList>
    </citation>
    <scope>NUCLEOTIDE SEQUENCE</scope>
</reference>
<evidence type="ECO:0000313" key="2">
    <source>
        <dbReference type="EMBL" id="MPL62872.1"/>
    </source>
</evidence>
<accession>A0A644T9P5</accession>
<keyword evidence="1" id="KW-0812">Transmembrane</keyword>
<feature type="transmembrane region" description="Helical" evidence="1">
    <location>
        <begin position="112"/>
        <end position="130"/>
    </location>
</feature>
<protein>
    <submittedName>
        <fullName evidence="2">Uncharacterized protein</fullName>
    </submittedName>
</protein>
<feature type="transmembrane region" description="Helical" evidence="1">
    <location>
        <begin position="7"/>
        <end position="25"/>
    </location>
</feature>
<dbReference type="AlphaFoldDB" id="A0A644T9P5"/>
<evidence type="ECO:0000256" key="1">
    <source>
        <dbReference type="SAM" id="Phobius"/>
    </source>
</evidence>
<feature type="transmembrane region" description="Helical" evidence="1">
    <location>
        <begin position="57"/>
        <end position="76"/>
    </location>
</feature>
<keyword evidence="1" id="KW-1133">Transmembrane helix</keyword>
<organism evidence="2">
    <name type="scientific">bioreactor metagenome</name>
    <dbReference type="NCBI Taxonomy" id="1076179"/>
    <lineage>
        <taxon>unclassified sequences</taxon>
        <taxon>metagenomes</taxon>
        <taxon>ecological metagenomes</taxon>
    </lineage>
</organism>
<sequence length="161" mass="19209">MSIKKFNILYLFVSILIIIAIRFLFKINNYILFFNLCLFLIFLFLFIKIFRNNFKKIELISTKLFGAWILFSAVSAIIYPQILLYFIGFFIILYTYKIIFNSESYKSFGRKIQNIPMYLSLIMILITGFYGDISNILFIFIGILILIYVYKKDKKNKTLIK</sequence>
<keyword evidence="1" id="KW-0472">Membrane</keyword>
<proteinExistence type="predicted"/>